<dbReference type="GO" id="GO:0005741">
    <property type="term" value="C:mitochondrial outer membrane"/>
    <property type="evidence" value="ECO:0007669"/>
    <property type="project" value="UniProtKB-SubCell"/>
</dbReference>
<keyword evidence="4" id="KW-0496">Mitochondrion</keyword>
<evidence type="ECO:0000256" key="1">
    <source>
        <dbReference type="ARBA" id="ARBA00004294"/>
    </source>
</evidence>
<dbReference type="PANTHER" id="PTHR11743:SF70">
    <property type="entry name" value="GH26960P-RELATED"/>
    <property type="match status" value="1"/>
</dbReference>
<dbReference type="AlphaFoldDB" id="A0AAD4K493"/>
<dbReference type="EMBL" id="JAJJHW010001127">
    <property type="protein sequence ID" value="KAH8376615.1"/>
    <property type="molecule type" value="Genomic_DNA"/>
</dbReference>
<protein>
    <recommendedName>
        <fullName evidence="9">Voltage-dependent anion-selective channel</fullName>
    </recommendedName>
</protein>
<comment type="similarity">
    <text evidence="2">Belongs to the eukaryotic mitochondrial porin family.</text>
</comment>
<dbReference type="InterPro" id="IPR001925">
    <property type="entry name" value="Porin_Euk"/>
</dbReference>
<evidence type="ECO:0000313" key="8">
    <source>
        <dbReference type="Proteomes" id="UP001200034"/>
    </source>
</evidence>
<proteinExistence type="inferred from homology"/>
<dbReference type="InterPro" id="IPR027246">
    <property type="entry name" value="Porin_Euk/Tom40"/>
</dbReference>
<dbReference type="InterPro" id="IPR023614">
    <property type="entry name" value="Porin_dom_sf"/>
</dbReference>
<gene>
    <name evidence="7" type="ORF">KR093_000410</name>
</gene>
<reference evidence="7" key="1">
    <citation type="journal article" date="2021" name="Mol. Ecol. Resour.">
        <title>Phylogenomic analyses of the genus Drosophila reveals genomic signals of climate adaptation.</title>
        <authorList>
            <person name="Li F."/>
            <person name="Rane R.V."/>
            <person name="Luria V."/>
            <person name="Xiong Z."/>
            <person name="Chen J."/>
            <person name="Li Z."/>
            <person name="Catullo R.A."/>
            <person name="Griffin P.C."/>
            <person name="Schiffer M."/>
            <person name="Pearce S."/>
            <person name="Lee S.F."/>
            <person name="McElroy K."/>
            <person name="Stocker A."/>
            <person name="Shirriffs J."/>
            <person name="Cockerell F."/>
            <person name="Coppin C."/>
            <person name="Sgro C.M."/>
            <person name="Karger A."/>
            <person name="Cain J.W."/>
            <person name="Weber J.A."/>
            <person name="Santpere G."/>
            <person name="Kirschner M.W."/>
            <person name="Hoffmann A.A."/>
            <person name="Oakeshott J.G."/>
            <person name="Zhang G."/>
        </authorList>
    </citation>
    <scope>NUCLEOTIDE SEQUENCE</scope>
    <source>
        <strain evidence="7">BGI-SZ-2011g</strain>
    </source>
</reference>
<evidence type="ECO:0000256" key="5">
    <source>
        <dbReference type="ARBA" id="ARBA00023114"/>
    </source>
</evidence>
<feature type="compositionally biased region" description="Acidic residues" evidence="6">
    <location>
        <begin position="19"/>
        <end position="28"/>
    </location>
</feature>
<evidence type="ECO:0000256" key="6">
    <source>
        <dbReference type="SAM" id="MobiDB-lite"/>
    </source>
</evidence>
<name>A0AAD4K493_9MUSC</name>
<dbReference type="GO" id="GO:0046930">
    <property type="term" value="C:pore complex"/>
    <property type="evidence" value="ECO:0007669"/>
    <property type="project" value="UniProtKB-KW"/>
</dbReference>
<comment type="subcellular location">
    <subcellularLocation>
        <location evidence="1">Mitochondrion outer membrane</location>
    </subcellularLocation>
</comment>
<dbReference type="CDD" id="cd07306">
    <property type="entry name" value="Porin3_VDAC"/>
    <property type="match status" value="1"/>
</dbReference>
<sequence length="339" mass="37316">MSVLKRISAIRKRKSKQPEDEDTAEASNDEPTAGTSSSPSSSDRSGKPVGVDFIPPLELESEMPTFFTMGLLAKECLIRGYEIGIWHIECTSKSDNFNTYSIGEAHPDLSHVSGGIGIREKFGAFNLTQAWQTNGYLGMIGASTEALEANIYSVFKGFYGPHGNGAIKVDLLAGYERAPLKSEVIVPVLHSPKFMGYLLLQPADHFLFGGRLTVDVEQRKVDTHALCVGYLDDTTEYMLKLENFKNVRGSVFHRLNDRFALALKANLFGDNMKTFTVGGQFQVDEQTLLKAKISNNCQAGIVCQMKVTDQVEGIYYFGFDGKSPIGGEHKVGISWSFKA</sequence>
<dbReference type="Pfam" id="PF01459">
    <property type="entry name" value="Porin_3"/>
    <property type="match status" value="1"/>
</dbReference>
<keyword evidence="5" id="KW-0626">Porin</keyword>
<keyword evidence="3" id="KW-0472">Membrane</keyword>
<evidence type="ECO:0000256" key="2">
    <source>
        <dbReference type="ARBA" id="ARBA00007780"/>
    </source>
</evidence>
<evidence type="ECO:0000256" key="4">
    <source>
        <dbReference type="ARBA" id="ARBA00022787"/>
    </source>
</evidence>
<dbReference type="GO" id="GO:0008308">
    <property type="term" value="F:voltage-gated monoatomic anion channel activity"/>
    <property type="evidence" value="ECO:0007669"/>
    <property type="project" value="InterPro"/>
</dbReference>
<keyword evidence="3" id="KW-1134">Transmembrane beta strand</keyword>
<evidence type="ECO:0000256" key="3">
    <source>
        <dbReference type="ARBA" id="ARBA00022452"/>
    </source>
</evidence>
<evidence type="ECO:0008006" key="9">
    <source>
        <dbReference type="Google" id="ProtNLM"/>
    </source>
</evidence>
<keyword evidence="8" id="KW-1185">Reference proteome</keyword>
<dbReference type="Proteomes" id="UP001200034">
    <property type="component" value="Unassembled WGS sequence"/>
</dbReference>
<comment type="caution">
    <text evidence="7">The sequence shown here is derived from an EMBL/GenBank/DDBJ whole genome shotgun (WGS) entry which is preliminary data.</text>
</comment>
<accession>A0AAD4K493</accession>
<dbReference type="Gene3D" id="2.40.160.10">
    <property type="entry name" value="Porin"/>
    <property type="match status" value="1"/>
</dbReference>
<feature type="region of interest" description="Disordered" evidence="6">
    <location>
        <begin position="1"/>
        <end position="49"/>
    </location>
</feature>
<keyword evidence="3" id="KW-0812">Transmembrane</keyword>
<dbReference type="GO" id="GO:0015288">
    <property type="term" value="F:porin activity"/>
    <property type="evidence" value="ECO:0007669"/>
    <property type="project" value="UniProtKB-KW"/>
</dbReference>
<keyword evidence="5" id="KW-0406">Ion transport</keyword>
<organism evidence="7 8">
    <name type="scientific">Drosophila rubida</name>
    <dbReference type="NCBI Taxonomy" id="30044"/>
    <lineage>
        <taxon>Eukaryota</taxon>
        <taxon>Metazoa</taxon>
        <taxon>Ecdysozoa</taxon>
        <taxon>Arthropoda</taxon>
        <taxon>Hexapoda</taxon>
        <taxon>Insecta</taxon>
        <taxon>Pterygota</taxon>
        <taxon>Neoptera</taxon>
        <taxon>Endopterygota</taxon>
        <taxon>Diptera</taxon>
        <taxon>Brachycera</taxon>
        <taxon>Muscomorpha</taxon>
        <taxon>Ephydroidea</taxon>
        <taxon>Drosophilidae</taxon>
        <taxon>Drosophila</taxon>
    </lineage>
</organism>
<dbReference type="PANTHER" id="PTHR11743">
    <property type="entry name" value="VOLTAGE-DEPENDENT ANION-SELECTIVE CHANNEL"/>
    <property type="match status" value="1"/>
</dbReference>
<keyword evidence="4" id="KW-1000">Mitochondrion outer membrane</keyword>
<keyword evidence="5" id="KW-0813">Transport</keyword>
<evidence type="ECO:0000313" key="7">
    <source>
        <dbReference type="EMBL" id="KAH8376615.1"/>
    </source>
</evidence>